<dbReference type="AlphaFoldDB" id="A0A9J5XAL5"/>
<sequence length="103" mass="11878">MRDRETEILGCDGNMGYNILLGSLSRVSRDRQYIRRSTLWSGLSPFSFFLQHLRILIHWATKNCFTKLLGDAPTAPFSHRLDLFLRGRHTGTLGEVKTIWQLA</sequence>
<accession>A0A9J5XAL5</accession>
<organism evidence="1 2">
    <name type="scientific">Solanum commersonii</name>
    <name type="common">Commerson's wild potato</name>
    <name type="synonym">Commerson's nightshade</name>
    <dbReference type="NCBI Taxonomy" id="4109"/>
    <lineage>
        <taxon>Eukaryota</taxon>
        <taxon>Viridiplantae</taxon>
        <taxon>Streptophyta</taxon>
        <taxon>Embryophyta</taxon>
        <taxon>Tracheophyta</taxon>
        <taxon>Spermatophyta</taxon>
        <taxon>Magnoliopsida</taxon>
        <taxon>eudicotyledons</taxon>
        <taxon>Gunneridae</taxon>
        <taxon>Pentapetalae</taxon>
        <taxon>asterids</taxon>
        <taxon>lamiids</taxon>
        <taxon>Solanales</taxon>
        <taxon>Solanaceae</taxon>
        <taxon>Solanoideae</taxon>
        <taxon>Solaneae</taxon>
        <taxon>Solanum</taxon>
    </lineage>
</organism>
<dbReference type="Proteomes" id="UP000824120">
    <property type="component" value="Chromosome 9"/>
</dbReference>
<evidence type="ECO:0000313" key="1">
    <source>
        <dbReference type="EMBL" id="KAG5584834.1"/>
    </source>
</evidence>
<keyword evidence="2" id="KW-1185">Reference proteome</keyword>
<evidence type="ECO:0000313" key="2">
    <source>
        <dbReference type="Proteomes" id="UP000824120"/>
    </source>
</evidence>
<name>A0A9J5XAL5_SOLCO</name>
<comment type="caution">
    <text evidence="1">The sequence shown here is derived from an EMBL/GenBank/DDBJ whole genome shotgun (WGS) entry which is preliminary data.</text>
</comment>
<gene>
    <name evidence="1" type="ORF">H5410_045268</name>
</gene>
<reference evidence="1 2" key="1">
    <citation type="submission" date="2020-09" db="EMBL/GenBank/DDBJ databases">
        <title>De no assembly of potato wild relative species, Solanum commersonii.</title>
        <authorList>
            <person name="Cho K."/>
        </authorList>
    </citation>
    <scope>NUCLEOTIDE SEQUENCE [LARGE SCALE GENOMIC DNA]</scope>
    <source>
        <strain evidence="1">LZ3.2</strain>
        <tissue evidence="1">Leaf</tissue>
    </source>
</reference>
<proteinExistence type="predicted"/>
<dbReference type="EMBL" id="JACXVP010000009">
    <property type="protein sequence ID" value="KAG5584834.1"/>
    <property type="molecule type" value="Genomic_DNA"/>
</dbReference>
<protein>
    <submittedName>
        <fullName evidence="1">Uncharacterized protein</fullName>
    </submittedName>
</protein>